<evidence type="ECO:0000256" key="2">
    <source>
        <dbReference type="ARBA" id="ARBA00023125"/>
    </source>
</evidence>
<dbReference type="InterPro" id="IPR000843">
    <property type="entry name" value="HTH_LacI"/>
</dbReference>
<reference evidence="5 6" key="1">
    <citation type="submission" date="2017-04" db="EMBL/GenBank/DDBJ databases">
        <title>Comparative genome analysis of Subtercola boreus.</title>
        <authorList>
            <person name="Cho Y.-J."/>
            <person name="Cho A."/>
            <person name="Kim O.-S."/>
            <person name="Lee J.-I."/>
        </authorList>
    </citation>
    <scope>NUCLEOTIDE SEQUENCE [LARGE SCALE GENOMIC DNA]</scope>
    <source>
        <strain evidence="5 6">P27479</strain>
    </source>
</reference>
<dbReference type="CDD" id="cd06267">
    <property type="entry name" value="PBP1_LacI_sugar_binding-like"/>
    <property type="match status" value="1"/>
</dbReference>
<dbReference type="SUPFAM" id="SSF47413">
    <property type="entry name" value="lambda repressor-like DNA-binding domains"/>
    <property type="match status" value="1"/>
</dbReference>
<sequence>MSTMQDVAKLAGVSAKTVSRVFNDELHVSPAKRDRVNAAMAELNYVPNMLARTFREGKASVLAIAVPDLGDPFFASIIRAIDQVAQRNGHAIAVTSLGHDADREQPIVEALLRRQMDGFIIAPISNDQSYLAKWLVNVPLVFVDREPANIAADLFVEDDKGAAHAAVQHLLQHGHTDIAFIGDSENVITTRRRLEGYREALAAAGIPRRPERVLLTEPENASELIAALLSSNDSPTAVFSSNSRTSQEIFPTLQQLNQPRVALVSFGDFPMAAALQPSVTVVDQNPERLGRAAAERLFARLDEPTKRYRRRNVFTADLIERASSAEFVGEAAAARGR</sequence>
<proteinExistence type="predicted"/>
<protein>
    <submittedName>
        <fullName evidence="5">LacI family transcriptional regulator</fullName>
    </submittedName>
</protein>
<evidence type="ECO:0000259" key="4">
    <source>
        <dbReference type="PROSITE" id="PS50932"/>
    </source>
</evidence>
<dbReference type="Gene3D" id="1.10.260.40">
    <property type="entry name" value="lambda repressor-like DNA-binding domains"/>
    <property type="match status" value="1"/>
</dbReference>
<accession>A0A3E0W0M9</accession>
<name>A0A3E0W0M9_9MICO</name>
<organism evidence="5 6">
    <name type="scientific">Subtercola boreus</name>
    <dbReference type="NCBI Taxonomy" id="120213"/>
    <lineage>
        <taxon>Bacteria</taxon>
        <taxon>Bacillati</taxon>
        <taxon>Actinomycetota</taxon>
        <taxon>Actinomycetes</taxon>
        <taxon>Micrococcales</taxon>
        <taxon>Microbacteriaceae</taxon>
        <taxon>Subtercola</taxon>
    </lineage>
</organism>
<dbReference type="Proteomes" id="UP000256541">
    <property type="component" value="Unassembled WGS sequence"/>
</dbReference>
<dbReference type="PRINTS" id="PR00036">
    <property type="entry name" value="HTHLACI"/>
</dbReference>
<dbReference type="AlphaFoldDB" id="A0A3E0W0M9"/>
<dbReference type="RefSeq" id="WP_116411069.1">
    <property type="nucleotide sequence ID" value="NZ_NBXB01000021.1"/>
</dbReference>
<dbReference type="PANTHER" id="PTHR30146:SF109">
    <property type="entry name" value="HTH-TYPE TRANSCRIPTIONAL REGULATOR GALS"/>
    <property type="match status" value="1"/>
</dbReference>
<keyword evidence="1" id="KW-0805">Transcription regulation</keyword>
<dbReference type="InterPro" id="IPR028082">
    <property type="entry name" value="Peripla_BP_I"/>
</dbReference>
<keyword evidence="2" id="KW-0238">DNA-binding</keyword>
<dbReference type="PANTHER" id="PTHR30146">
    <property type="entry name" value="LACI-RELATED TRANSCRIPTIONAL REPRESSOR"/>
    <property type="match status" value="1"/>
</dbReference>
<dbReference type="SMART" id="SM00354">
    <property type="entry name" value="HTH_LACI"/>
    <property type="match status" value="1"/>
</dbReference>
<comment type="caution">
    <text evidence="5">The sequence shown here is derived from an EMBL/GenBank/DDBJ whole genome shotgun (WGS) entry which is preliminary data.</text>
</comment>
<evidence type="ECO:0000313" key="5">
    <source>
        <dbReference type="EMBL" id="RFA15073.1"/>
    </source>
</evidence>
<evidence type="ECO:0000313" key="6">
    <source>
        <dbReference type="Proteomes" id="UP000256541"/>
    </source>
</evidence>
<dbReference type="EMBL" id="NBXB01000021">
    <property type="protein sequence ID" value="RFA15073.1"/>
    <property type="molecule type" value="Genomic_DNA"/>
</dbReference>
<dbReference type="InterPro" id="IPR010982">
    <property type="entry name" value="Lambda_DNA-bd_dom_sf"/>
</dbReference>
<dbReference type="Gene3D" id="3.40.50.2300">
    <property type="match status" value="2"/>
</dbReference>
<dbReference type="InterPro" id="IPR001761">
    <property type="entry name" value="Peripla_BP/Lac1_sug-bd_dom"/>
</dbReference>
<dbReference type="Pfam" id="PF00356">
    <property type="entry name" value="LacI"/>
    <property type="match status" value="1"/>
</dbReference>
<dbReference type="OrthoDB" id="3595338at2"/>
<dbReference type="CDD" id="cd01392">
    <property type="entry name" value="HTH_LacI"/>
    <property type="match status" value="1"/>
</dbReference>
<dbReference type="GO" id="GO:0003700">
    <property type="term" value="F:DNA-binding transcription factor activity"/>
    <property type="evidence" value="ECO:0007669"/>
    <property type="project" value="TreeGrafter"/>
</dbReference>
<evidence type="ECO:0000256" key="1">
    <source>
        <dbReference type="ARBA" id="ARBA00023015"/>
    </source>
</evidence>
<feature type="domain" description="HTH lacI-type" evidence="4">
    <location>
        <begin position="2"/>
        <end position="56"/>
    </location>
</feature>
<dbReference type="Pfam" id="PF00532">
    <property type="entry name" value="Peripla_BP_1"/>
    <property type="match status" value="1"/>
</dbReference>
<gene>
    <name evidence="5" type="ORF">B7R22_06985</name>
</gene>
<dbReference type="PROSITE" id="PS50932">
    <property type="entry name" value="HTH_LACI_2"/>
    <property type="match status" value="1"/>
</dbReference>
<keyword evidence="3" id="KW-0804">Transcription</keyword>
<dbReference type="SUPFAM" id="SSF53822">
    <property type="entry name" value="Periplasmic binding protein-like I"/>
    <property type="match status" value="1"/>
</dbReference>
<dbReference type="GO" id="GO:0000976">
    <property type="term" value="F:transcription cis-regulatory region binding"/>
    <property type="evidence" value="ECO:0007669"/>
    <property type="project" value="TreeGrafter"/>
</dbReference>
<evidence type="ECO:0000256" key="3">
    <source>
        <dbReference type="ARBA" id="ARBA00023163"/>
    </source>
</evidence>